<dbReference type="AlphaFoldDB" id="A0A914BSY9"/>
<reference evidence="3" key="1">
    <citation type="submission" date="2022-11" db="UniProtKB">
        <authorList>
            <consortium name="EnsemblMetazoa"/>
        </authorList>
    </citation>
    <scope>IDENTIFICATION</scope>
</reference>
<dbReference type="CDD" id="cd03714">
    <property type="entry name" value="RT_DIRS1"/>
    <property type="match status" value="1"/>
</dbReference>
<name>A0A914BSY9_PATMI</name>
<feature type="region of interest" description="Disordered" evidence="1">
    <location>
        <begin position="1"/>
        <end position="21"/>
    </location>
</feature>
<evidence type="ECO:0000313" key="4">
    <source>
        <dbReference type="Proteomes" id="UP000887568"/>
    </source>
</evidence>
<dbReference type="PROSITE" id="PS50878">
    <property type="entry name" value="RT_POL"/>
    <property type="match status" value="1"/>
</dbReference>
<dbReference type="Gene3D" id="3.30.70.270">
    <property type="match status" value="1"/>
</dbReference>
<dbReference type="GO" id="GO:0003676">
    <property type="term" value="F:nucleic acid binding"/>
    <property type="evidence" value="ECO:0007669"/>
    <property type="project" value="InterPro"/>
</dbReference>
<feature type="domain" description="Reverse transcriptase" evidence="2">
    <location>
        <begin position="1"/>
        <end position="229"/>
    </location>
</feature>
<dbReference type="InterPro" id="IPR036397">
    <property type="entry name" value="RNaseH_sf"/>
</dbReference>
<protein>
    <recommendedName>
        <fullName evidence="2">Reverse transcriptase domain-containing protein</fullName>
    </recommendedName>
</protein>
<proteinExistence type="predicted"/>
<keyword evidence="4" id="KW-1185">Reference proteome</keyword>
<dbReference type="EnsemblMetazoa" id="XM_038223157.1">
    <property type="protein sequence ID" value="XP_038079085.1"/>
    <property type="gene ID" value="LOC119746294"/>
</dbReference>
<evidence type="ECO:0000313" key="3">
    <source>
        <dbReference type="EnsemblMetazoa" id="XP_038079085.1"/>
    </source>
</evidence>
<dbReference type="InterPro" id="IPR043128">
    <property type="entry name" value="Rev_trsase/Diguanyl_cyclase"/>
</dbReference>
<dbReference type="GeneID" id="119746294"/>
<dbReference type="OMA" id="VESENCM"/>
<evidence type="ECO:0000256" key="1">
    <source>
        <dbReference type="SAM" id="MobiDB-lite"/>
    </source>
</evidence>
<dbReference type="Proteomes" id="UP000887568">
    <property type="component" value="Unplaced"/>
</dbReference>
<evidence type="ECO:0000259" key="2">
    <source>
        <dbReference type="PROSITE" id="PS50878"/>
    </source>
</evidence>
<sequence>MIPFYETPPHTPNVEKSKQGLNNRSAINNSEFVTNAISDLLETHCVLPCTEQPYIVNPLSVSVQKSGKRRLILDLREVNRFLWKLSVKYEDMRTAMLYLQKGGFMFQFDLKSGYHHISIRTEHQQYLGFSWFYKGAFTFFKFTVLPFGLSTAPYVFTKVVRPLVQKWRSEGKQIVVFLDDGLCYAESFQKAREHSAQVKVDLVNAGFVPNVQKSTWDPVSETEWLGLIIDLKNGSLVLPNRRINSIKERIQELLITPKSAGSSTCVKVKDLASVAGCIVSSYLVVGSMSRVMTKAMHCVIESRNSWNSKVVISEQANEELLFWLHNIDNLKEIPIKLTPMCSTMVFSDASKNGFGGYIVNVNDSISHGQWSENERKHSSTWRELKAIDMVLASQINMFKNTRVKWFSDNQAVTRIVCKGSMKSDLQSIVLNICRNCVRNGVFLELEWVPRSKNEKADFISKLVDYDDWQTSDEMFSLLDHMWGPHTIDRFASYYNSKLTRFNSRFWNPGAQATDAFTQDWAGENNC</sequence>
<dbReference type="SUPFAM" id="SSF56672">
    <property type="entry name" value="DNA/RNA polymerases"/>
    <property type="match status" value="1"/>
</dbReference>
<dbReference type="Gene3D" id="3.30.420.10">
    <property type="entry name" value="Ribonuclease H-like superfamily/Ribonuclease H"/>
    <property type="match status" value="1"/>
</dbReference>
<dbReference type="PANTHER" id="PTHR33050">
    <property type="entry name" value="REVERSE TRANSCRIPTASE DOMAIN-CONTAINING PROTEIN"/>
    <property type="match status" value="1"/>
</dbReference>
<dbReference type="InterPro" id="IPR000477">
    <property type="entry name" value="RT_dom"/>
</dbReference>
<dbReference type="RefSeq" id="XP_038079085.1">
    <property type="nucleotide sequence ID" value="XM_038223157.1"/>
</dbReference>
<dbReference type="Gene3D" id="3.10.10.10">
    <property type="entry name" value="HIV Type 1 Reverse Transcriptase, subunit A, domain 1"/>
    <property type="match status" value="1"/>
</dbReference>
<dbReference type="PANTHER" id="PTHR33050:SF7">
    <property type="entry name" value="RIBONUCLEASE H"/>
    <property type="match status" value="1"/>
</dbReference>
<dbReference type="Pfam" id="PF00078">
    <property type="entry name" value="RVT_1"/>
    <property type="match status" value="1"/>
</dbReference>
<dbReference type="InterPro" id="IPR052055">
    <property type="entry name" value="Hepadnavirus_pol/RT"/>
</dbReference>
<dbReference type="InterPro" id="IPR043502">
    <property type="entry name" value="DNA/RNA_pol_sf"/>
</dbReference>
<accession>A0A914BSY9</accession>
<dbReference type="OrthoDB" id="6145467at2759"/>
<organism evidence="3 4">
    <name type="scientific">Patiria miniata</name>
    <name type="common">Bat star</name>
    <name type="synonym">Asterina miniata</name>
    <dbReference type="NCBI Taxonomy" id="46514"/>
    <lineage>
        <taxon>Eukaryota</taxon>
        <taxon>Metazoa</taxon>
        <taxon>Echinodermata</taxon>
        <taxon>Eleutherozoa</taxon>
        <taxon>Asterozoa</taxon>
        <taxon>Asteroidea</taxon>
        <taxon>Valvatacea</taxon>
        <taxon>Valvatida</taxon>
        <taxon>Asterinidae</taxon>
        <taxon>Patiria</taxon>
    </lineage>
</organism>
<dbReference type="GO" id="GO:0006259">
    <property type="term" value="P:DNA metabolic process"/>
    <property type="evidence" value="ECO:0007669"/>
    <property type="project" value="UniProtKB-ARBA"/>
</dbReference>
<dbReference type="CDD" id="cd09275">
    <property type="entry name" value="RNase_HI_RT_DIRS1"/>
    <property type="match status" value="1"/>
</dbReference>